<name>A0A7W6CA28_9HYPH</name>
<keyword evidence="4" id="KW-1185">Reference proteome</keyword>
<proteinExistence type="predicted"/>
<keyword evidence="2" id="KW-0812">Transmembrane</keyword>
<feature type="region of interest" description="Disordered" evidence="1">
    <location>
        <begin position="33"/>
        <end position="56"/>
    </location>
</feature>
<feature type="transmembrane region" description="Helical" evidence="2">
    <location>
        <begin position="9"/>
        <end position="29"/>
    </location>
</feature>
<reference evidence="3 4" key="1">
    <citation type="submission" date="2020-08" db="EMBL/GenBank/DDBJ databases">
        <title>Genomic Encyclopedia of Type Strains, Phase IV (KMG-IV): sequencing the most valuable type-strain genomes for metagenomic binning, comparative biology and taxonomic classification.</title>
        <authorList>
            <person name="Goeker M."/>
        </authorList>
    </citation>
    <scope>NUCLEOTIDE SEQUENCE [LARGE SCALE GENOMIC DNA]</scope>
    <source>
        <strain evidence="3 4">DSM 26438</strain>
    </source>
</reference>
<dbReference type="AlphaFoldDB" id="A0A7W6CA28"/>
<evidence type="ECO:0000313" key="4">
    <source>
        <dbReference type="Proteomes" id="UP000565286"/>
    </source>
</evidence>
<dbReference type="Proteomes" id="UP000565286">
    <property type="component" value="Unassembled WGS sequence"/>
</dbReference>
<keyword evidence="2" id="KW-0472">Membrane</keyword>
<evidence type="ECO:0000313" key="3">
    <source>
        <dbReference type="EMBL" id="MBB3944640.1"/>
    </source>
</evidence>
<sequence length="56" mass="6102">MKQPIDRSGLIFVALLLVLVGIVVSIAFLNGDRQLSPQSQDGTLIPRTTVQPQTQQ</sequence>
<gene>
    <name evidence="3" type="ORF">GGQ73_000565</name>
</gene>
<organism evidence="3 4">
    <name type="scientific">Rhizobium skierniewicense</name>
    <dbReference type="NCBI Taxonomy" id="984260"/>
    <lineage>
        <taxon>Bacteria</taxon>
        <taxon>Pseudomonadati</taxon>
        <taxon>Pseudomonadota</taxon>
        <taxon>Alphaproteobacteria</taxon>
        <taxon>Hyphomicrobiales</taxon>
        <taxon>Rhizobiaceae</taxon>
        <taxon>Rhizobium/Agrobacterium group</taxon>
        <taxon>Rhizobium</taxon>
    </lineage>
</organism>
<accession>A0A7W6CA28</accession>
<protein>
    <submittedName>
        <fullName evidence="3">Uncharacterized protein</fullName>
    </submittedName>
</protein>
<comment type="caution">
    <text evidence="3">The sequence shown here is derived from an EMBL/GenBank/DDBJ whole genome shotgun (WGS) entry which is preliminary data.</text>
</comment>
<dbReference type="EMBL" id="JACIDV010000002">
    <property type="protein sequence ID" value="MBB3944640.1"/>
    <property type="molecule type" value="Genomic_DNA"/>
</dbReference>
<evidence type="ECO:0000256" key="1">
    <source>
        <dbReference type="SAM" id="MobiDB-lite"/>
    </source>
</evidence>
<evidence type="ECO:0000256" key="2">
    <source>
        <dbReference type="SAM" id="Phobius"/>
    </source>
</evidence>
<keyword evidence="2" id="KW-1133">Transmembrane helix</keyword>